<dbReference type="Pfam" id="PF00732">
    <property type="entry name" value="GMC_oxred_N"/>
    <property type="match status" value="1"/>
</dbReference>
<dbReference type="SUPFAM" id="SSF54373">
    <property type="entry name" value="FAD-linked reductases, C-terminal domain"/>
    <property type="match status" value="1"/>
</dbReference>
<evidence type="ECO:0000259" key="4">
    <source>
        <dbReference type="PROSITE" id="PS00624"/>
    </source>
</evidence>
<gene>
    <name evidence="5" type="ORF">BDV98DRAFT_613371</name>
</gene>
<dbReference type="PANTHER" id="PTHR11552">
    <property type="entry name" value="GLUCOSE-METHANOL-CHOLINE GMC OXIDOREDUCTASE"/>
    <property type="match status" value="1"/>
</dbReference>
<dbReference type="GO" id="GO:0016614">
    <property type="term" value="F:oxidoreductase activity, acting on CH-OH group of donors"/>
    <property type="evidence" value="ECO:0007669"/>
    <property type="project" value="InterPro"/>
</dbReference>
<dbReference type="Proteomes" id="UP000305067">
    <property type="component" value="Unassembled WGS sequence"/>
</dbReference>
<dbReference type="STRING" id="1884261.A0A5C3QMB9"/>
<dbReference type="Gene3D" id="3.30.560.10">
    <property type="entry name" value="Glucose Oxidase, domain 3"/>
    <property type="match status" value="1"/>
</dbReference>
<dbReference type="SUPFAM" id="SSF51905">
    <property type="entry name" value="FAD/NAD(P)-binding domain"/>
    <property type="match status" value="1"/>
</dbReference>
<accession>A0A5C3QMB9</accession>
<evidence type="ECO:0000256" key="1">
    <source>
        <dbReference type="ARBA" id="ARBA00001974"/>
    </source>
</evidence>
<comment type="similarity">
    <text evidence="2">Belongs to the GMC oxidoreductase family.</text>
</comment>
<dbReference type="OrthoDB" id="269227at2759"/>
<dbReference type="Pfam" id="PF05199">
    <property type="entry name" value="GMC_oxred_C"/>
    <property type="match status" value="1"/>
</dbReference>
<dbReference type="InterPro" id="IPR007867">
    <property type="entry name" value="GMC_OxRtase_C"/>
</dbReference>
<evidence type="ECO:0000313" key="5">
    <source>
        <dbReference type="EMBL" id="TFK99513.1"/>
    </source>
</evidence>
<name>A0A5C3QMB9_9AGAR</name>
<feature type="binding site" evidence="3">
    <location>
        <begin position="531"/>
        <end position="532"/>
    </location>
    <ligand>
        <name>FAD</name>
        <dbReference type="ChEBI" id="CHEBI:57692"/>
    </ligand>
</feature>
<dbReference type="AlphaFoldDB" id="A0A5C3QMB9"/>
<dbReference type="PIRSF" id="PIRSF000137">
    <property type="entry name" value="Alcohol_oxidase"/>
    <property type="match status" value="1"/>
</dbReference>
<dbReference type="PANTHER" id="PTHR11552:SF78">
    <property type="entry name" value="GLUCOSE-METHANOL-CHOLINE OXIDOREDUCTASE N-TERMINAL DOMAIN-CONTAINING PROTEIN"/>
    <property type="match status" value="1"/>
</dbReference>
<dbReference type="InterPro" id="IPR000172">
    <property type="entry name" value="GMC_OxRdtase_N"/>
</dbReference>
<feature type="domain" description="Glucose-methanol-choline oxidoreductase N-terminal" evidence="4">
    <location>
        <begin position="272"/>
        <end position="286"/>
    </location>
</feature>
<keyword evidence="3" id="KW-0274">FAD</keyword>
<comment type="cofactor">
    <cofactor evidence="1 3">
        <name>FAD</name>
        <dbReference type="ChEBI" id="CHEBI:57692"/>
    </cofactor>
</comment>
<keyword evidence="6" id="KW-1185">Reference proteome</keyword>
<reference evidence="5 6" key="1">
    <citation type="journal article" date="2019" name="Nat. Ecol. Evol.">
        <title>Megaphylogeny resolves global patterns of mushroom evolution.</title>
        <authorList>
            <person name="Varga T."/>
            <person name="Krizsan K."/>
            <person name="Foldi C."/>
            <person name="Dima B."/>
            <person name="Sanchez-Garcia M."/>
            <person name="Sanchez-Ramirez S."/>
            <person name="Szollosi G.J."/>
            <person name="Szarkandi J.G."/>
            <person name="Papp V."/>
            <person name="Albert L."/>
            <person name="Andreopoulos W."/>
            <person name="Angelini C."/>
            <person name="Antonin V."/>
            <person name="Barry K.W."/>
            <person name="Bougher N.L."/>
            <person name="Buchanan P."/>
            <person name="Buyck B."/>
            <person name="Bense V."/>
            <person name="Catcheside P."/>
            <person name="Chovatia M."/>
            <person name="Cooper J."/>
            <person name="Damon W."/>
            <person name="Desjardin D."/>
            <person name="Finy P."/>
            <person name="Geml J."/>
            <person name="Haridas S."/>
            <person name="Hughes K."/>
            <person name="Justo A."/>
            <person name="Karasinski D."/>
            <person name="Kautmanova I."/>
            <person name="Kiss B."/>
            <person name="Kocsube S."/>
            <person name="Kotiranta H."/>
            <person name="LaButti K.M."/>
            <person name="Lechner B.E."/>
            <person name="Liimatainen K."/>
            <person name="Lipzen A."/>
            <person name="Lukacs Z."/>
            <person name="Mihaltcheva S."/>
            <person name="Morgado L.N."/>
            <person name="Niskanen T."/>
            <person name="Noordeloos M.E."/>
            <person name="Ohm R.A."/>
            <person name="Ortiz-Santana B."/>
            <person name="Ovrebo C."/>
            <person name="Racz N."/>
            <person name="Riley R."/>
            <person name="Savchenko A."/>
            <person name="Shiryaev A."/>
            <person name="Soop K."/>
            <person name="Spirin V."/>
            <person name="Szebenyi C."/>
            <person name="Tomsovsky M."/>
            <person name="Tulloss R.E."/>
            <person name="Uehling J."/>
            <person name="Grigoriev I.V."/>
            <person name="Vagvolgyi C."/>
            <person name="Papp T."/>
            <person name="Martin F.M."/>
            <person name="Miettinen O."/>
            <person name="Hibbett D.S."/>
            <person name="Nagy L.G."/>
        </authorList>
    </citation>
    <scope>NUCLEOTIDE SEQUENCE [LARGE SCALE GENOMIC DNA]</scope>
    <source>
        <strain evidence="5 6">CBS 309.79</strain>
    </source>
</reference>
<dbReference type="PROSITE" id="PS00624">
    <property type="entry name" value="GMC_OXRED_2"/>
    <property type="match status" value="1"/>
</dbReference>
<dbReference type="EMBL" id="ML178833">
    <property type="protein sequence ID" value="TFK99513.1"/>
    <property type="molecule type" value="Genomic_DNA"/>
</dbReference>
<keyword evidence="3" id="KW-0285">Flavoprotein</keyword>
<evidence type="ECO:0000256" key="2">
    <source>
        <dbReference type="ARBA" id="ARBA00010790"/>
    </source>
</evidence>
<proteinExistence type="inferred from homology"/>
<dbReference type="Gene3D" id="3.50.50.60">
    <property type="entry name" value="FAD/NAD(P)-binding domain"/>
    <property type="match status" value="1"/>
</dbReference>
<dbReference type="GO" id="GO:0050660">
    <property type="term" value="F:flavin adenine dinucleotide binding"/>
    <property type="evidence" value="ECO:0007669"/>
    <property type="project" value="InterPro"/>
</dbReference>
<dbReference type="InterPro" id="IPR036188">
    <property type="entry name" value="FAD/NAD-bd_sf"/>
</dbReference>
<feature type="binding site" evidence="3">
    <location>
        <position position="565"/>
    </location>
    <ligand>
        <name>FAD</name>
        <dbReference type="ChEBI" id="CHEBI:57692"/>
    </ligand>
</feature>
<evidence type="ECO:0000313" key="6">
    <source>
        <dbReference type="Proteomes" id="UP000305067"/>
    </source>
</evidence>
<sequence length="601" mass="65910">MSVEYDIVFAGGGTCACVTAGRLAAAAPELRILLIEAGKNTKGLQDHVQPARYPSHLPPHSTTVTFHESRPSEALGGRTVFAPIGHRVGGGSSVNSASDYDDWENLYGNLGWGSAELISCARKLRAWEQLLLETYQPEPSAPTHGADGPSKSPTFTNVGQQFVDIAKEYDLSRGLTDGSNDFGTVDRYGRWPKNIDVQTGTRSDPAHHYIYNNSETKNIFILEEARVKRALFEDERAVGVEWLKENPVGAPFDSDEQVYTVKAKKLIVFSAGALGSPAILERSGIGGKDITSKFDIDCRVDLPGVGENYMAPMIASEDAETLDSIFYAEKCEKLDALIAQWRKDGTTLLAHNSIDAGIKIRPDQDDLQMLGPEFQDRRNTYFSPAPDKPVMWIGPLAALLGVPPGPPADIGVQKYFTMTYYAVRAILVRLRCYTSGQNPHAPLDFYPGYLDHPADLAPLRWAYKKARELTCRMPCFRGEYAPGNPSFSPSSNAKLVRRDKPYDIDEPNIIYSGEDDAAIDEHHRKYMKTTWHSLGTCAMKPRERKGVVEASLNVYGVKGLKVAHGSICPGNVGVNTNNTVLIIGEKAATIIAEELGISMKV</sequence>
<dbReference type="InterPro" id="IPR012132">
    <property type="entry name" value="GMC_OxRdtase"/>
</dbReference>
<evidence type="ECO:0000256" key="3">
    <source>
        <dbReference type="PIRSR" id="PIRSR000137-2"/>
    </source>
</evidence>
<protein>
    <recommendedName>
        <fullName evidence="4">Glucose-methanol-choline oxidoreductase N-terminal domain-containing protein</fullName>
    </recommendedName>
</protein>
<feature type="binding site" evidence="3">
    <location>
        <position position="227"/>
    </location>
    <ligand>
        <name>FAD</name>
        <dbReference type="ChEBI" id="CHEBI:57692"/>
    </ligand>
</feature>
<organism evidence="5 6">
    <name type="scientific">Pterulicium gracile</name>
    <dbReference type="NCBI Taxonomy" id="1884261"/>
    <lineage>
        <taxon>Eukaryota</taxon>
        <taxon>Fungi</taxon>
        <taxon>Dikarya</taxon>
        <taxon>Basidiomycota</taxon>
        <taxon>Agaricomycotina</taxon>
        <taxon>Agaricomycetes</taxon>
        <taxon>Agaricomycetidae</taxon>
        <taxon>Agaricales</taxon>
        <taxon>Pleurotineae</taxon>
        <taxon>Pterulaceae</taxon>
        <taxon>Pterulicium</taxon>
    </lineage>
</organism>